<evidence type="ECO:0000256" key="5">
    <source>
        <dbReference type="SAM" id="MobiDB-lite"/>
    </source>
</evidence>
<feature type="transmembrane region" description="Helical" evidence="6">
    <location>
        <begin position="327"/>
        <end position="350"/>
    </location>
</feature>
<dbReference type="PANTHER" id="PTHR10408">
    <property type="entry name" value="STEROL O-ACYLTRANSFERASE"/>
    <property type="match status" value="1"/>
</dbReference>
<dbReference type="RefSeq" id="XP_026189853.1">
    <property type="nucleotide sequence ID" value="XM_026334068.1"/>
</dbReference>
<feature type="transmembrane region" description="Helical" evidence="6">
    <location>
        <begin position="435"/>
        <end position="454"/>
    </location>
</feature>
<dbReference type="GeneID" id="34619659"/>
<feature type="transmembrane region" description="Helical" evidence="6">
    <location>
        <begin position="118"/>
        <end position="135"/>
    </location>
</feature>
<protein>
    <submittedName>
        <fullName evidence="8">Uncharacterized protein LOC34619659</fullName>
    </submittedName>
</protein>
<reference evidence="8" key="1">
    <citation type="submission" date="2025-08" db="UniProtKB">
        <authorList>
            <consortium name="RefSeq"/>
        </authorList>
    </citation>
    <scope>IDENTIFICATION</scope>
</reference>
<evidence type="ECO:0000313" key="7">
    <source>
        <dbReference type="Proteomes" id="UP000515125"/>
    </source>
</evidence>
<keyword evidence="7" id="KW-1185">Reference proteome</keyword>
<dbReference type="Proteomes" id="UP000515125">
    <property type="component" value="Unplaced"/>
</dbReference>
<feature type="transmembrane region" description="Helical" evidence="6">
    <location>
        <begin position="412"/>
        <end position="430"/>
    </location>
</feature>
<feature type="transmembrane region" description="Helical" evidence="6">
    <location>
        <begin position="460"/>
        <end position="480"/>
    </location>
</feature>
<evidence type="ECO:0000256" key="2">
    <source>
        <dbReference type="ARBA" id="ARBA00022679"/>
    </source>
</evidence>
<keyword evidence="6" id="KW-1133">Transmembrane helix</keyword>
<gene>
    <name evidence="8" type="primary">LOC34619659</name>
</gene>
<feature type="transmembrane region" description="Helical" evidence="6">
    <location>
        <begin position="147"/>
        <end position="166"/>
    </location>
</feature>
<comment type="subcellular location">
    <subcellularLocation>
        <location evidence="1">Endoplasmic reticulum membrane</location>
        <topology evidence="1">Multi-pass membrane protein</topology>
    </subcellularLocation>
</comment>
<feature type="region of interest" description="Disordered" evidence="5">
    <location>
        <begin position="65"/>
        <end position="87"/>
    </location>
</feature>
<sequence length="658" mass="73157">MKNRTASASGCAVAAPRSSESVSPSEDVLAATDRPASSACSTNRRAPLSCFGSSANAAAPPLCNDSQGQSDHCPDLGDSRPVSPSQSDINRQAQAEGCCTPSKLDFFDPHSELARSPYRGFATLLFICSGFYLVANPIMRWYEKGEFVDPSLAVAMFYDFFYLGLWPPLFSHEGLYWKTHTVRTAASDTIHDNRLCGRPLLVQQVRFTPLISRPCAFDIPLFLFPSALGSAEDYKPQGAFLGGSNSTVCHCLARCPSTNTSIEPSICVAAFRVQVADNSSCVRAGCCSLQLHEGEVNLRNFCYYMVVPSLVYEPYFPRGNGFRPAYFVWKLVSLVSAMTVMYLACTSYLIPTISRSPSVSLMEAMSNLIFPFLFLDLLIFFILFECICNLLAEVTNFGNRDFYHFSQQSAVVATFLFSALLHEMIVAVCFRFIRFYLLLLMLFQIPLVALGRYYAHNRCLANAIFWACMLLGLPLLAVAYGREFAQEHFYTENKGWQELRAVGYSTVTLVWKQKVLAHGSDAEFMGKWDVHQSRSNGALDVDCSGPASCRMILTQGAPKLRPVLLTRCFAEFSGEDDPRLSRSWQYAVFATKRTRLTTRSDMSRQTLSPNRIESELRGYKVIWGMVEQLRMAASNLLAVDRAPNVHGAHAPSTGSQRL</sequence>
<keyword evidence="4" id="KW-0012">Acyltransferase</keyword>
<feature type="region of interest" description="Disordered" evidence="5">
    <location>
        <begin position="1"/>
        <end position="44"/>
    </location>
</feature>
<dbReference type="OrthoDB" id="10039049at2759"/>
<evidence type="ECO:0000256" key="4">
    <source>
        <dbReference type="ARBA" id="ARBA00023315"/>
    </source>
</evidence>
<feature type="transmembrane region" description="Helical" evidence="6">
    <location>
        <begin position="370"/>
        <end position="392"/>
    </location>
</feature>
<dbReference type="AlphaFoldDB" id="A0A6P6RQ45"/>
<keyword evidence="6" id="KW-0472">Membrane</keyword>
<keyword evidence="2" id="KW-0808">Transferase</keyword>
<dbReference type="PANTHER" id="PTHR10408:SF9">
    <property type="entry name" value="STEROL O-ACYLTRANSFERASE 2-RELATED"/>
    <property type="match status" value="1"/>
</dbReference>
<evidence type="ECO:0000256" key="1">
    <source>
        <dbReference type="ARBA" id="ARBA00004477"/>
    </source>
</evidence>
<name>A0A6P6RQ45_9EIME</name>
<dbReference type="InterPro" id="IPR014371">
    <property type="entry name" value="Oat_ACAT_DAG_ARE"/>
</dbReference>
<organism evidence="7 8">
    <name type="scientific">Cyclospora cayetanensis</name>
    <dbReference type="NCBI Taxonomy" id="88456"/>
    <lineage>
        <taxon>Eukaryota</taxon>
        <taxon>Sar</taxon>
        <taxon>Alveolata</taxon>
        <taxon>Apicomplexa</taxon>
        <taxon>Conoidasida</taxon>
        <taxon>Coccidia</taxon>
        <taxon>Eucoccidiorida</taxon>
        <taxon>Eimeriorina</taxon>
        <taxon>Eimeriidae</taxon>
        <taxon>Cyclospora</taxon>
    </lineage>
</organism>
<accession>A0A6P6RQ45</accession>
<dbReference type="GO" id="GO:0008374">
    <property type="term" value="F:O-acyltransferase activity"/>
    <property type="evidence" value="ECO:0007669"/>
    <property type="project" value="InterPro"/>
</dbReference>
<evidence type="ECO:0000256" key="6">
    <source>
        <dbReference type="SAM" id="Phobius"/>
    </source>
</evidence>
<proteinExistence type="predicted"/>
<evidence type="ECO:0000313" key="8">
    <source>
        <dbReference type="RefSeq" id="XP_026189853.1"/>
    </source>
</evidence>
<dbReference type="GO" id="GO:0005789">
    <property type="term" value="C:endoplasmic reticulum membrane"/>
    <property type="evidence" value="ECO:0007669"/>
    <property type="project" value="UniProtKB-SubCell"/>
</dbReference>
<evidence type="ECO:0000256" key="3">
    <source>
        <dbReference type="ARBA" id="ARBA00022824"/>
    </source>
</evidence>
<keyword evidence="3" id="KW-0256">Endoplasmic reticulum</keyword>
<keyword evidence="6" id="KW-0812">Transmembrane</keyword>